<feature type="domain" description="VOC" evidence="1">
    <location>
        <begin position="1"/>
        <end position="118"/>
    </location>
</feature>
<dbReference type="Pfam" id="PF00903">
    <property type="entry name" value="Glyoxalase"/>
    <property type="match status" value="1"/>
</dbReference>
<protein>
    <submittedName>
        <fullName evidence="2">VOC family protein</fullName>
    </submittedName>
</protein>
<dbReference type="SUPFAM" id="SSF54593">
    <property type="entry name" value="Glyoxalase/Bleomycin resistance protein/Dihydroxybiphenyl dioxygenase"/>
    <property type="match status" value="1"/>
</dbReference>
<keyword evidence="3" id="KW-1185">Reference proteome</keyword>
<dbReference type="Gene3D" id="3.10.180.10">
    <property type="entry name" value="2,3-Dihydroxybiphenyl 1,2-Dioxygenase, domain 1"/>
    <property type="match status" value="1"/>
</dbReference>
<accession>A0A3S0RTG4</accession>
<sequence>MEGVFISVKSPQVSAKWYEEVLGFSMVYQEEEAAVLRIAEESQTVVCLVKTENYQPMQFPENYFGVGKYYNFIPRDLEKAYERLVEQGVQVNQIDGEGNTRFFTFYDPDGNPLGVCGE</sequence>
<reference evidence="2 3" key="1">
    <citation type="submission" date="2018-12" db="EMBL/GenBank/DDBJ databases">
        <title>Bacillus yapensis draft genome sequence.</title>
        <authorList>
            <person name="Yu L."/>
            <person name="Xu X."/>
            <person name="Tang X."/>
        </authorList>
    </citation>
    <scope>NUCLEOTIDE SEQUENCE [LARGE SCALE GENOMIC DNA]</scope>
    <source>
        <strain evidence="2 3">XXST-01</strain>
    </source>
</reference>
<evidence type="ECO:0000313" key="3">
    <source>
        <dbReference type="Proteomes" id="UP000271374"/>
    </source>
</evidence>
<dbReference type="EMBL" id="RXNT01000002">
    <property type="protein sequence ID" value="RTR35884.1"/>
    <property type="molecule type" value="Genomic_DNA"/>
</dbReference>
<comment type="caution">
    <text evidence="2">The sequence shown here is derived from an EMBL/GenBank/DDBJ whole genome shotgun (WGS) entry which is preliminary data.</text>
</comment>
<dbReference type="Proteomes" id="UP000271374">
    <property type="component" value="Unassembled WGS sequence"/>
</dbReference>
<evidence type="ECO:0000313" key="2">
    <source>
        <dbReference type="EMBL" id="RTR35884.1"/>
    </source>
</evidence>
<organism evidence="2 3">
    <name type="scientific">Bacillus yapensis</name>
    <dbReference type="NCBI Taxonomy" id="2492960"/>
    <lineage>
        <taxon>Bacteria</taxon>
        <taxon>Bacillati</taxon>
        <taxon>Bacillota</taxon>
        <taxon>Bacilli</taxon>
        <taxon>Bacillales</taxon>
        <taxon>Bacillaceae</taxon>
        <taxon>Bacillus</taxon>
    </lineage>
</organism>
<gene>
    <name evidence="2" type="ORF">EKG37_04240</name>
</gene>
<name>A0A3S0RTG4_9BACI</name>
<dbReference type="InterPro" id="IPR004360">
    <property type="entry name" value="Glyas_Fos-R_dOase_dom"/>
</dbReference>
<proteinExistence type="predicted"/>
<dbReference type="RefSeq" id="WP_126406738.1">
    <property type="nucleotide sequence ID" value="NZ_RXNT01000002.1"/>
</dbReference>
<evidence type="ECO:0000259" key="1">
    <source>
        <dbReference type="PROSITE" id="PS51819"/>
    </source>
</evidence>
<dbReference type="CDD" id="cd06587">
    <property type="entry name" value="VOC"/>
    <property type="match status" value="1"/>
</dbReference>
<dbReference type="PROSITE" id="PS51819">
    <property type="entry name" value="VOC"/>
    <property type="match status" value="1"/>
</dbReference>
<dbReference type="AlphaFoldDB" id="A0A3S0RTG4"/>
<dbReference type="InterPro" id="IPR037523">
    <property type="entry name" value="VOC_core"/>
</dbReference>
<dbReference type="OrthoDB" id="2608626at2"/>
<dbReference type="InterPro" id="IPR029068">
    <property type="entry name" value="Glyas_Bleomycin-R_OHBP_Dase"/>
</dbReference>